<gene>
    <name evidence="1" type="ORF">ACFPL4_17145</name>
</gene>
<evidence type="ECO:0000313" key="2">
    <source>
        <dbReference type="Proteomes" id="UP001595908"/>
    </source>
</evidence>
<evidence type="ECO:0000313" key="1">
    <source>
        <dbReference type="EMBL" id="MFC4980057.1"/>
    </source>
</evidence>
<keyword evidence="2" id="KW-1185">Reference proteome</keyword>
<dbReference type="EMBL" id="JBHSJE010000004">
    <property type="protein sequence ID" value="MFC4980057.1"/>
    <property type="molecule type" value="Genomic_DNA"/>
</dbReference>
<comment type="caution">
    <text evidence="1">The sequence shown here is derived from an EMBL/GenBank/DDBJ whole genome shotgun (WGS) entry which is preliminary data.</text>
</comment>
<proteinExistence type="predicted"/>
<dbReference type="GeneID" id="43426513"/>
<protein>
    <recommendedName>
        <fullName evidence="3">Apea-like HEPN domain-containing protein</fullName>
    </recommendedName>
</protein>
<dbReference type="Proteomes" id="UP001595908">
    <property type="component" value="Unassembled WGS sequence"/>
</dbReference>
<organism evidence="1 2">
    <name type="scientific">Streptomyces atroolivaceus</name>
    <dbReference type="NCBI Taxonomy" id="66869"/>
    <lineage>
        <taxon>Bacteria</taxon>
        <taxon>Bacillati</taxon>
        <taxon>Actinomycetota</taxon>
        <taxon>Actinomycetes</taxon>
        <taxon>Kitasatosporales</taxon>
        <taxon>Streptomycetaceae</taxon>
        <taxon>Streptomyces</taxon>
    </lineage>
</organism>
<name>A0ABV9VAY4_STRAZ</name>
<sequence length="293" mass="33365">MPIGINWQWGLTVGESELLTFPDYVTESSSEFHKQHVSDMLLFSASELLANHHEKFFLSPRGEFNQSGFDPEALRRHLSKTMAYREQINETRATRAEVAIVRTVENFLCYITDVLTEAMIACPQLLKSQEQVTMADVLEHSSIEEFVHWAAEQHVARLSFKGLSEIAEYIAKRLGLPVHTNRDDWETVKRAVAIRNLIVHRRSRIDERFIRSMASFGVSLVAGERYVSPPSMLPEVMKCTKRIVGDFDLRVAKKFNVPLFDINEVSWFAAPTGPKVLKEVPLVDKGTSETEAE</sequence>
<reference evidence="2" key="1">
    <citation type="journal article" date="2019" name="Int. J. Syst. Evol. Microbiol.">
        <title>The Global Catalogue of Microorganisms (GCM) 10K type strain sequencing project: providing services to taxonomists for standard genome sequencing and annotation.</title>
        <authorList>
            <consortium name="The Broad Institute Genomics Platform"/>
            <consortium name="The Broad Institute Genome Sequencing Center for Infectious Disease"/>
            <person name="Wu L."/>
            <person name="Ma J."/>
        </authorList>
    </citation>
    <scope>NUCLEOTIDE SEQUENCE [LARGE SCALE GENOMIC DNA]</scope>
    <source>
        <strain evidence="2">ICMP 257</strain>
    </source>
</reference>
<evidence type="ECO:0008006" key="3">
    <source>
        <dbReference type="Google" id="ProtNLM"/>
    </source>
</evidence>
<accession>A0ABV9VAY4</accession>
<dbReference type="RefSeq" id="WP_157841644.1">
    <property type="nucleotide sequence ID" value="NZ_JBHSJE010000004.1"/>
</dbReference>